<evidence type="ECO:0000313" key="3">
    <source>
        <dbReference type="Proteomes" id="UP001358586"/>
    </source>
</evidence>
<accession>A0ABR0NJX7</accession>
<reference evidence="2 3" key="1">
    <citation type="submission" date="2023-03" db="EMBL/GenBank/DDBJ databases">
        <title>WGS of Gossypium arboreum.</title>
        <authorList>
            <person name="Yu D."/>
        </authorList>
    </citation>
    <scope>NUCLEOTIDE SEQUENCE [LARGE SCALE GENOMIC DNA]</scope>
    <source>
        <tissue evidence="2">Leaf</tissue>
    </source>
</reference>
<comment type="caution">
    <text evidence="2">The sequence shown here is derived from an EMBL/GenBank/DDBJ whole genome shotgun (WGS) entry which is preliminary data.</text>
</comment>
<keyword evidence="3" id="KW-1185">Reference proteome</keyword>
<proteinExistence type="predicted"/>
<gene>
    <name evidence="2" type="ORF">PVK06_035752</name>
</gene>
<evidence type="ECO:0000256" key="1">
    <source>
        <dbReference type="SAM" id="MobiDB-lite"/>
    </source>
</evidence>
<evidence type="ECO:0000313" key="2">
    <source>
        <dbReference type="EMBL" id="KAK5794521.1"/>
    </source>
</evidence>
<sequence>MFGSSIEYITPAQHSISGWDMHPGGSMFVAGNTYWGMTSTSSSWQSTSNWGHYETSRRRDDVLPTTSTGEGTSYVADDGGLVNKSDMDPPRESDPDSAEIALFSEPKSVPIEPEDVEGVNKEGTDYLCNIPFE</sequence>
<feature type="region of interest" description="Disordered" evidence="1">
    <location>
        <begin position="43"/>
        <end position="97"/>
    </location>
</feature>
<organism evidence="2 3">
    <name type="scientific">Gossypium arboreum</name>
    <name type="common">Tree cotton</name>
    <name type="synonym">Gossypium nanking</name>
    <dbReference type="NCBI Taxonomy" id="29729"/>
    <lineage>
        <taxon>Eukaryota</taxon>
        <taxon>Viridiplantae</taxon>
        <taxon>Streptophyta</taxon>
        <taxon>Embryophyta</taxon>
        <taxon>Tracheophyta</taxon>
        <taxon>Spermatophyta</taxon>
        <taxon>Magnoliopsida</taxon>
        <taxon>eudicotyledons</taxon>
        <taxon>Gunneridae</taxon>
        <taxon>Pentapetalae</taxon>
        <taxon>rosids</taxon>
        <taxon>malvids</taxon>
        <taxon>Malvales</taxon>
        <taxon>Malvaceae</taxon>
        <taxon>Malvoideae</taxon>
        <taxon>Gossypium</taxon>
    </lineage>
</organism>
<protein>
    <submittedName>
        <fullName evidence="2">Uncharacterized protein</fullName>
    </submittedName>
</protein>
<name>A0ABR0NJX7_GOSAR</name>
<dbReference type="EMBL" id="JARKNE010000010">
    <property type="protein sequence ID" value="KAK5794521.1"/>
    <property type="molecule type" value="Genomic_DNA"/>
</dbReference>
<feature type="compositionally biased region" description="Basic and acidic residues" evidence="1">
    <location>
        <begin position="85"/>
        <end position="94"/>
    </location>
</feature>
<dbReference type="Proteomes" id="UP001358586">
    <property type="component" value="Chromosome 10"/>
</dbReference>